<reference evidence="8 9" key="2">
    <citation type="journal article" date="2011" name="Stand. Genomic Sci.">
        <title>Complete genome sequence of Mahella australiensis type strain (50-1 BON).</title>
        <authorList>
            <person name="Sikorski J."/>
            <person name="Teshima H."/>
            <person name="Nolan M."/>
            <person name="Lucas S."/>
            <person name="Hammon N."/>
            <person name="Deshpande S."/>
            <person name="Cheng J.F."/>
            <person name="Pitluck S."/>
            <person name="Liolios K."/>
            <person name="Pagani I."/>
            <person name="Ivanova N."/>
            <person name="Huntemann M."/>
            <person name="Mavromatis K."/>
            <person name="Ovchinikova G."/>
            <person name="Pati A."/>
            <person name="Tapia R."/>
            <person name="Han C."/>
            <person name="Goodwin L."/>
            <person name="Chen A."/>
            <person name="Palaniappan K."/>
            <person name="Land M."/>
            <person name="Hauser L."/>
            <person name="Ngatchou-Djao O.D."/>
            <person name="Rohde M."/>
            <person name="Pukall R."/>
            <person name="Spring S."/>
            <person name="Abt B."/>
            <person name="Goker M."/>
            <person name="Detter J.C."/>
            <person name="Woyke T."/>
            <person name="Bristow J."/>
            <person name="Markowitz V."/>
            <person name="Hugenholtz P."/>
            <person name="Eisen J.A."/>
            <person name="Kyrpides N.C."/>
            <person name="Klenk H.P."/>
            <person name="Lapidus A."/>
        </authorList>
    </citation>
    <scope>NUCLEOTIDE SEQUENCE [LARGE SCALE GENOMIC DNA]</scope>
    <source>
        <strain evidence="9">DSM 15567 / CIP 107919 / 50-1 BON</strain>
    </source>
</reference>
<dbReference type="HOGENOM" id="CLU_077882_2_1_9"/>
<dbReference type="EC" id="7.-.-.-" evidence="6"/>
<evidence type="ECO:0000256" key="3">
    <source>
        <dbReference type="ARBA" id="ARBA00022630"/>
    </source>
</evidence>
<evidence type="ECO:0000313" key="9">
    <source>
        <dbReference type="Proteomes" id="UP000008457"/>
    </source>
</evidence>
<evidence type="ECO:0000313" key="8">
    <source>
        <dbReference type="EMBL" id="AEE96352.1"/>
    </source>
</evidence>
<feature type="modified residue" description="FMN phosphoryl threonine" evidence="6">
    <location>
        <position position="169"/>
    </location>
</feature>
<dbReference type="EMBL" id="CP002360">
    <property type="protein sequence ID" value="AEE96352.1"/>
    <property type="molecule type" value="Genomic_DNA"/>
</dbReference>
<comment type="subcellular location">
    <subcellularLocation>
        <location evidence="6">Cell membrane</location>
        <topology evidence="6">Single-pass membrane protein</topology>
    </subcellularLocation>
</comment>
<dbReference type="PIRSF" id="PIRSF006091">
    <property type="entry name" value="E_trnsport_RnfG"/>
    <property type="match status" value="1"/>
</dbReference>
<comment type="similarity">
    <text evidence="6">Belongs to the RnfG family.</text>
</comment>
<keyword evidence="2 6" id="KW-0597">Phosphoprotein</keyword>
<name>F3ZVJ0_MAHA5</name>
<evidence type="ECO:0000256" key="1">
    <source>
        <dbReference type="ARBA" id="ARBA00022448"/>
    </source>
</evidence>
<reference evidence="9" key="1">
    <citation type="submission" date="2010-11" db="EMBL/GenBank/DDBJ databases">
        <title>The complete genome of Mahella australiensis DSM 15567.</title>
        <authorList>
            <consortium name="US DOE Joint Genome Institute (JGI-PGF)"/>
            <person name="Lucas S."/>
            <person name="Copeland A."/>
            <person name="Lapidus A."/>
            <person name="Bruce D."/>
            <person name="Goodwin L."/>
            <person name="Pitluck S."/>
            <person name="Kyrpides N."/>
            <person name="Mavromatis K."/>
            <person name="Pagani I."/>
            <person name="Ivanova N."/>
            <person name="Teshima H."/>
            <person name="Brettin T."/>
            <person name="Detter J.C."/>
            <person name="Han C."/>
            <person name="Tapia R."/>
            <person name="Land M."/>
            <person name="Hauser L."/>
            <person name="Markowitz V."/>
            <person name="Cheng J.-F."/>
            <person name="Hugenholtz P."/>
            <person name="Woyke T."/>
            <person name="Wu D."/>
            <person name="Spring S."/>
            <person name="Pukall R."/>
            <person name="Steenblock K."/>
            <person name="Schneider S."/>
            <person name="Klenk H.-P."/>
            <person name="Eisen J.A."/>
        </authorList>
    </citation>
    <scope>NUCLEOTIDE SEQUENCE [LARGE SCALE GENOMIC DNA]</scope>
    <source>
        <strain evidence="9">DSM 15567 / CIP 107919 / 50-1 BON</strain>
    </source>
</reference>
<dbReference type="SMART" id="SM00900">
    <property type="entry name" value="FMN_bind"/>
    <property type="match status" value="1"/>
</dbReference>
<evidence type="ECO:0000256" key="5">
    <source>
        <dbReference type="ARBA" id="ARBA00022982"/>
    </source>
</evidence>
<evidence type="ECO:0000256" key="6">
    <source>
        <dbReference type="HAMAP-Rule" id="MF_00479"/>
    </source>
</evidence>
<dbReference type="GO" id="GO:0005886">
    <property type="term" value="C:plasma membrane"/>
    <property type="evidence" value="ECO:0007669"/>
    <property type="project" value="UniProtKB-SubCell"/>
</dbReference>
<protein>
    <recommendedName>
        <fullName evidence="6">Ion-translocating oxidoreductase complex subunit G</fullName>
        <ecNumber evidence="6">7.-.-.-</ecNumber>
    </recommendedName>
    <alternativeName>
        <fullName evidence="6">Rnf electron transport complex subunit G</fullName>
    </alternativeName>
</protein>
<organism evidence="8 9">
    <name type="scientific">Mahella australiensis (strain DSM 15567 / CIP 107919 / 50-1 BON)</name>
    <dbReference type="NCBI Taxonomy" id="697281"/>
    <lineage>
        <taxon>Bacteria</taxon>
        <taxon>Bacillati</taxon>
        <taxon>Bacillota</taxon>
        <taxon>Clostridia</taxon>
        <taxon>Thermoanaerobacterales</taxon>
        <taxon>Thermoanaerobacterales Family IV. Incertae Sedis</taxon>
        <taxon>Mahella</taxon>
    </lineage>
</organism>
<keyword evidence="9" id="KW-1185">Reference proteome</keyword>
<keyword evidence="6" id="KW-1003">Cell membrane</keyword>
<dbReference type="AlphaFoldDB" id="F3ZVJ0"/>
<comment type="function">
    <text evidence="6">Part of a membrane-bound complex that couples electron transfer with translocation of ions across the membrane.</text>
</comment>
<dbReference type="PANTHER" id="PTHR36118">
    <property type="entry name" value="ION-TRANSLOCATING OXIDOREDUCTASE COMPLEX SUBUNIT G"/>
    <property type="match status" value="1"/>
</dbReference>
<feature type="domain" description="FMN-binding" evidence="7">
    <location>
        <begin position="96"/>
        <end position="186"/>
    </location>
</feature>
<dbReference type="GO" id="GO:0022900">
    <property type="term" value="P:electron transport chain"/>
    <property type="evidence" value="ECO:0007669"/>
    <property type="project" value="UniProtKB-UniRule"/>
</dbReference>
<evidence type="ECO:0000259" key="7">
    <source>
        <dbReference type="SMART" id="SM00900"/>
    </source>
</evidence>
<dbReference type="InterPro" id="IPR007329">
    <property type="entry name" value="FMN-bd"/>
</dbReference>
<gene>
    <name evidence="6" type="primary">rnfG</name>
    <name evidence="8" type="ordered locus">Mahau_1155</name>
</gene>
<keyword evidence="3 6" id="KW-0285">Flavoprotein</keyword>
<keyword evidence="6" id="KW-1278">Translocase</keyword>
<dbReference type="Pfam" id="PF04205">
    <property type="entry name" value="FMN_bind"/>
    <property type="match status" value="1"/>
</dbReference>
<dbReference type="GO" id="GO:0009055">
    <property type="term" value="F:electron transfer activity"/>
    <property type="evidence" value="ECO:0007669"/>
    <property type="project" value="InterPro"/>
</dbReference>
<evidence type="ECO:0000256" key="2">
    <source>
        <dbReference type="ARBA" id="ARBA00022553"/>
    </source>
</evidence>
<dbReference type="Proteomes" id="UP000008457">
    <property type="component" value="Chromosome"/>
</dbReference>
<keyword evidence="6" id="KW-0472">Membrane</keyword>
<dbReference type="NCBIfam" id="TIGR01947">
    <property type="entry name" value="rnfG"/>
    <property type="match status" value="1"/>
</dbReference>
<dbReference type="STRING" id="697281.Mahau_1155"/>
<dbReference type="PANTHER" id="PTHR36118:SF1">
    <property type="entry name" value="ION-TRANSLOCATING OXIDOREDUCTASE COMPLEX SUBUNIT G"/>
    <property type="match status" value="1"/>
</dbReference>
<accession>F3ZVJ0</accession>
<dbReference type="HAMAP" id="MF_00479">
    <property type="entry name" value="RsxG_RnfG"/>
    <property type="match status" value="1"/>
</dbReference>
<keyword evidence="6" id="KW-1133">Transmembrane helix</keyword>
<dbReference type="RefSeq" id="WP_013780782.1">
    <property type="nucleotide sequence ID" value="NC_015520.1"/>
</dbReference>
<keyword evidence="4 6" id="KW-0288">FMN</keyword>
<comment type="cofactor">
    <cofactor evidence="6">
        <name>FMN</name>
        <dbReference type="ChEBI" id="CHEBI:58210"/>
    </cofactor>
</comment>
<keyword evidence="1 6" id="KW-0813">Transport</keyword>
<evidence type="ECO:0000256" key="4">
    <source>
        <dbReference type="ARBA" id="ARBA00022643"/>
    </source>
</evidence>
<dbReference type="eggNOG" id="COG4659">
    <property type="taxonomic scope" value="Bacteria"/>
</dbReference>
<dbReference type="GO" id="GO:0010181">
    <property type="term" value="F:FMN binding"/>
    <property type="evidence" value="ECO:0007669"/>
    <property type="project" value="InterPro"/>
</dbReference>
<keyword evidence="6" id="KW-0812">Transmembrane</keyword>
<proteinExistence type="inferred from homology"/>
<keyword evidence="5 6" id="KW-0249">Electron transport</keyword>
<dbReference type="InterPro" id="IPR010209">
    <property type="entry name" value="Ion_transpt_RnfG/RsxG"/>
</dbReference>
<comment type="subunit">
    <text evidence="6">The complex is composed of six subunits: RnfA, RnfB, RnfC, RnfD, RnfE and RnfG.</text>
</comment>
<dbReference type="KEGG" id="mas:Mahau_1155"/>
<sequence length="206" mass="21758">MRDILNLGFKLLLITAVAALALGVVNAITREPIKAQIEKMDAQGRIAVFSEDTEFIELDADKIKAMSPDYAMVSQAFQAKEGGQVVGYAIKTMPSGYGGAIELTVGISTDGTLTGIYVGNNAETPGLGAKASEPKFKDQFKGKKVDTPLEVIKSGQANDNQVQAISGATITSKAVTEGVNTAMKLYSEVLSNDNDVQQLLVQEGGQ</sequence>